<dbReference type="InterPro" id="IPR052950">
    <property type="entry name" value="CISD"/>
</dbReference>
<evidence type="ECO:0000256" key="4">
    <source>
        <dbReference type="ARBA" id="ARBA00023014"/>
    </source>
</evidence>
<evidence type="ECO:0000313" key="7">
    <source>
        <dbReference type="EMBL" id="GAA1500384.1"/>
    </source>
</evidence>
<evidence type="ECO:0000313" key="8">
    <source>
        <dbReference type="Proteomes" id="UP001422759"/>
    </source>
</evidence>
<reference evidence="7 8" key="1">
    <citation type="journal article" date="2019" name="Int. J. Syst. Evol. Microbiol.">
        <title>The Global Catalogue of Microorganisms (GCM) 10K type strain sequencing project: providing services to taxonomists for standard genome sequencing and annotation.</title>
        <authorList>
            <consortium name="The Broad Institute Genomics Platform"/>
            <consortium name="The Broad Institute Genome Sequencing Center for Infectious Disease"/>
            <person name="Wu L."/>
            <person name="Ma J."/>
        </authorList>
    </citation>
    <scope>NUCLEOTIDE SEQUENCE [LARGE SCALE GENOMIC DNA]</scope>
    <source>
        <strain evidence="7 8">JCM 14560</strain>
    </source>
</reference>
<dbReference type="EMBL" id="BAAANT010000070">
    <property type="protein sequence ID" value="GAA1500384.1"/>
    <property type="molecule type" value="Genomic_DNA"/>
</dbReference>
<evidence type="ECO:0000256" key="3">
    <source>
        <dbReference type="ARBA" id="ARBA00023004"/>
    </source>
</evidence>
<feature type="region of interest" description="Disordered" evidence="5">
    <location>
        <begin position="1"/>
        <end position="24"/>
    </location>
</feature>
<dbReference type="SMART" id="SM00704">
    <property type="entry name" value="ZnF_CDGSH"/>
    <property type="match status" value="2"/>
</dbReference>
<keyword evidence="4" id="KW-0411">Iron-sulfur</keyword>
<keyword evidence="3" id="KW-0408">Iron</keyword>
<accession>A0ABN1ZKI6</accession>
<organism evidence="7 8">
    <name type="scientific">Kitasatospora kazusensis</name>
    <dbReference type="NCBI Taxonomy" id="407974"/>
    <lineage>
        <taxon>Bacteria</taxon>
        <taxon>Bacillati</taxon>
        <taxon>Actinomycetota</taxon>
        <taxon>Actinomycetes</taxon>
        <taxon>Kitasatosporales</taxon>
        <taxon>Streptomycetaceae</taxon>
        <taxon>Kitasatospora</taxon>
    </lineage>
</organism>
<evidence type="ECO:0000259" key="6">
    <source>
        <dbReference type="SMART" id="SM00704"/>
    </source>
</evidence>
<comment type="caution">
    <text evidence="7">The sequence shown here is derived from an EMBL/GenBank/DDBJ whole genome shotgun (WGS) entry which is preliminary data.</text>
</comment>
<keyword evidence="1" id="KW-0001">2Fe-2S</keyword>
<dbReference type="InterPro" id="IPR018967">
    <property type="entry name" value="FeS-contain_CDGSH-typ"/>
</dbReference>
<dbReference type="Pfam" id="PF06902">
    <property type="entry name" value="Fer4_19"/>
    <property type="match status" value="1"/>
</dbReference>
<dbReference type="InterPro" id="IPR010693">
    <property type="entry name" value="Divergent_4Fe-4S_mono-cluster"/>
</dbReference>
<dbReference type="RefSeq" id="WP_344469568.1">
    <property type="nucleotide sequence ID" value="NZ_BAAANT010000070.1"/>
</dbReference>
<dbReference type="Pfam" id="PF09360">
    <property type="entry name" value="zf-CDGSH"/>
    <property type="match status" value="2"/>
</dbReference>
<name>A0ABN1ZKI6_9ACTN</name>
<evidence type="ECO:0000256" key="1">
    <source>
        <dbReference type="ARBA" id="ARBA00022714"/>
    </source>
</evidence>
<keyword evidence="2" id="KW-0479">Metal-binding</keyword>
<evidence type="ECO:0000256" key="5">
    <source>
        <dbReference type="SAM" id="MobiDB-lite"/>
    </source>
</evidence>
<feature type="domain" description="Iron-binding zinc finger CDGSH type" evidence="6">
    <location>
        <begin position="47"/>
        <end position="85"/>
    </location>
</feature>
<proteinExistence type="predicted"/>
<sequence length="238" mass="25362">MDDHNPANATEPRVTVTADGPYRVSGPVAVTRKAVVSSAEGESLAWSSPQPLPARDPGDPVNLCRCGQSATKPYCDGSHQRLGFDGSGEAEPEGPYDENARSLGGSGFEVRDYQRLCIGAGFCENRATTVWDLVPSTENPVVRGLVMSMVEHCPSGRLTYRLGPDQPDNEPDLPVEIAAVTDGPLWVTGSVPVTLPNGTELPTRNRVALCRCGHSRNKPLCDGSHIRVDFRDGPAATA</sequence>
<dbReference type="InterPro" id="IPR042216">
    <property type="entry name" value="MitoNEET_CISD"/>
</dbReference>
<evidence type="ECO:0000256" key="2">
    <source>
        <dbReference type="ARBA" id="ARBA00022723"/>
    </source>
</evidence>
<keyword evidence="8" id="KW-1185">Reference proteome</keyword>
<protein>
    <submittedName>
        <fullName evidence="7">CDGSH iron-sulfur domain-containing protein</fullName>
    </submittedName>
</protein>
<dbReference type="Proteomes" id="UP001422759">
    <property type="component" value="Unassembled WGS sequence"/>
</dbReference>
<feature type="region of interest" description="Disordered" evidence="5">
    <location>
        <begin position="82"/>
        <end position="103"/>
    </location>
</feature>
<dbReference type="PANTHER" id="PTHR46491">
    <property type="entry name" value="CDGSH IRON SULFUR DOMAIN PROTEIN HOMOLOG"/>
    <property type="match status" value="1"/>
</dbReference>
<dbReference type="PANTHER" id="PTHR46491:SF3">
    <property type="entry name" value="CDGSH IRON-SULFUR DOMAIN-CONTAINING PROTEIN 3, MITOCHONDRIAL"/>
    <property type="match status" value="1"/>
</dbReference>
<feature type="domain" description="Iron-binding zinc finger CDGSH type" evidence="6">
    <location>
        <begin position="194"/>
        <end position="231"/>
    </location>
</feature>
<gene>
    <name evidence="7" type="ORF">GCM10009760_61820</name>
</gene>
<dbReference type="Gene3D" id="3.40.5.90">
    <property type="entry name" value="CDGSH iron-sulfur domain, mitoNEET-type"/>
    <property type="match status" value="2"/>
</dbReference>